<dbReference type="GO" id="GO:0004383">
    <property type="term" value="F:guanylate cyclase activity"/>
    <property type="evidence" value="ECO:0007669"/>
    <property type="project" value="UniProtKB-EC"/>
</dbReference>
<gene>
    <name evidence="6" type="ORF">KUF71_006992</name>
</gene>
<keyword evidence="4" id="KW-0141">cGMP biosynthesis</keyword>
<dbReference type="SMART" id="SM00044">
    <property type="entry name" value="CYCc"/>
    <property type="match status" value="1"/>
</dbReference>
<dbReference type="GO" id="GO:0019934">
    <property type="term" value="P:cGMP-mediated signaling"/>
    <property type="evidence" value="ECO:0007669"/>
    <property type="project" value="TreeGrafter"/>
</dbReference>
<dbReference type="SUPFAM" id="SSF55073">
    <property type="entry name" value="Nucleotide cyclase"/>
    <property type="match status" value="1"/>
</dbReference>
<evidence type="ECO:0000313" key="6">
    <source>
        <dbReference type="EMBL" id="KAK3917461.1"/>
    </source>
</evidence>
<dbReference type="Pfam" id="PF00211">
    <property type="entry name" value="Guanylate_cyc"/>
    <property type="match status" value="1"/>
</dbReference>
<dbReference type="Proteomes" id="UP001219518">
    <property type="component" value="Unassembled WGS sequence"/>
</dbReference>
<dbReference type="Gene3D" id="6.10.250.780">
    <property type="match status" value="1"/>
</dbReference>
<reference evidence="6" key="1">
    <citation type="submission" date="2021-07" db="EMBL/GenBank/DDBJ databases">
        <authorList>
            <person name="Catto M.A."/>
            <person name="Jacobson A."/>
            <person name="Kennedy G."/>
            <person name="Labadie P."/>
            <person name="Hunt B.G."/>
            <person name="Srinivasan R."/>
        </authorList>
    </citation>
    <scope>NUCLEOTIDE SEQUENCE</scope>
    <source>
        <strain evidence="6">PL_HMW_Pooled</strain>
        <tissue evidence="6">Head</tissue>
    </source>
</reference>
<dbReference type="Gene3D" id="3.30.450.260">
    <property type="entry name" value="Haem NO binding associated domain"/>
    <property type="match status" value="1"/>
</dbReference>
<dbReference type="PANTHER" id="PTHR45655">
    <property type="entry name" value="GUANYLATE CYCLASE SOLUBLE SUBUNIT BETA-2"/>
    <property type="match status" value="1"/>
</dbReference>
<dbReference type="InterPro" id="IPR001054">
    <property type="entry name" value="A/G_cyclase"/>
</dbReference>
<dbReference type="AlphaFoldDB" id="A0AAE1HB00"/>
<dbReference type="GO" id="GO:0070482">
    <property type="term" value="P:response to oxygen levels"/>
    <property type="evidence" value="ECO:0007669"/>
    <property type="project" value="TreeGrafter"/>
</dbReference>
<feature type="domain" description="Guanylate cyclase" evidence="5">
    <location>
        <begin position="333"/>
        <end position="454"/>
    </location>
</feature>
<dbReference type="GO" id="GO:0008074">
    <property type="term" value="C:guanylate cyclase complex, soluble"/>
    <property type="evidence" value="ECO:0007669"/>
    <property type="project" value="TreeGrafter"/>
</dbReference>
<dbReference type="Gene3D" id="3.30.70.1230">
    <property type="entry name" value="Nucleotide cyclase"/>
    <property type="match status" value="1"/>
</dbReference>
<sequence>MSLAASSVLCVLDGSPPAPACPTKLFRPLSPDSLADSSLARTAHAQDPGAPLLLRQAGEKLLEVLGASRPVLDVPAGQLMDIRRPQGAFFTMASVRNSEQNQFTLLITELQSVLFEVEVLTTRPTAAAAAPCILLKGQMLYLEEVEAIVFLCSPLVSDLEELGSLGLYLNDLNLHGLSREMVMEGWHQCARLELMVSDLEELGSLGLYLNDLNLHGLSREMVMEGWHQCARLELMVSDLEELGSLGLYLNDLNLHGLSREMVMEGWHQCARLELMCERAEQHSRQLEDSLRLQDEWRARGDALLTSMIPRSVAERLLAGHSALDTCQAFDGVTVLFCELLGGGDDDSAEAAAERVANVNRVFSQFDQLLDEHRVYKVETVGMVYMVVSGAPEPHRDHAASACRVALDLQRCAQRLGQAVRLGLHSGPVVTGVVGLKVPRYCLFGDTVNTASRMQATSISGSVQLSAATQLLLKGKEFRTLPRGQVWVKGKGLMSTFWLLHGDEEADLEAD</sequence>
<keyword evidence="2" id="KW-0547">Nucleotide-binding</keyword>
<dbReference type="PANTHER" id="PTHR45655:SF5">
    <property type="entry name" value="SOLUBLE GUANYLATE CYCLASE 89DA-RELATED"/>
    <property type="match status" value="1"/>
</dbReference>
<evidence type="ECO:0000256" key="2">
    <source>
        <dbReference type="ARBA" id="ARBA00022741"/>
    </source>
</evidence>
<evidence type="ECO:0000256" key="4">
    <source>
        <dbReference type="ARBA" id="ARBA00023293"/>
    </source>
</evidence>
<evidence type="ECO:0000256" key="3">
    <source>
        <dbReference type="ARBA" id="ARBA00023239"/>
    </source>
</evidence>
<keyword evidence="3" id="KW-0456">Lyase</keyword>
<dbReference type="EMBL" id="JAHWGI010000723">
    <property type="protein sequence ID" value="KAK3917461.1"/>
    <property type="molecule type" value="Genomic_DNA"/>
</dbReference>
<dbReference type="EC" id="4.6.1.2" evidence="1"/>
<dbReference type="Pfam" id="PF07701">
    <property type="entry name" value="HNOBA"/>
    <property type="match status" value="2"/>
</dbReference>
<dbReference type="InterPro" id="IPR029787">
    <property type="entry name" value="Nucleotide_cyclase"/>
</dbReference>
<evidence type="ECO:0000259" key="5">
    <source>
        <dbReference type="PROSITE" id="PS50125"/>
    </source>
</evidence>
<evidence type="ECO:0000256" key="1">
    <source>
        <dbReference type="ARBA" id="ARBA00012202"/>
    </source>
</evidence>
<dbReference type="InterPro" id="IPR011645">
    <property type="entry name" value="HNOB_dom_associated"/>
</dbReference>
<dbReference type="PROSITE" id="PS50125">
    <property type="entry name" value="GUANYLATE_CYCLASE_2"/>
    <property type="match status" value="1"/>
</dbReference>
<keyword evidence="7" id="KW-1185">Reference proteome</keyword>
<dbReference type="CDD" id="cd07302">
    <property type="entry name" value="CHD"/>
    <property type="match status" value="1"/>
</dbReference>
<protein>
    <recommendedName>
        <fullName evidence="1">guanylate cyclase</fullName>
        <ecNumber evidence="1">4.6.1.2</ecNumber>
    </recommendedName>
</protein>
<dbReference type="InterPro" id="IPR042463">
    <property type="entry name" value="HNOB_dom_associated_sf"/>
</dbReference>
<evidence type="ECO:0000313" key="7">
    <source>
        <dbReference type="Proteomes" id="UP001219518"/>
    </source>
</evidence>
<accession>A0AAE1HB00</accession>
<proteinExistence type="predicted"/>
<name>A0AAE1HB00_9NEOP</name>
<organism evidence="6 7">
    <name type="scientific">Frankliniella fusca</name>
    <dbReference type="NCBI Taxonomy" id="407009"/>
    <lineage>
        <taxon>Eukaryota</taxon>
        <taxon>Metazoa</taxon>
        <taxon>Ecdysozoa</taxon>
        <taxon>Arthropoda</taxon>
        <taxon>Hexapoda</taxon>
        <taxon>Insecta</taxon>
        <taxon>Pterygota</taxon>
        <taxon>Neoptera</taxon>
        <taxon>Paraneoptera</taxon>
        <taxon>Thysanoptera</taxon>
        <taxon>Terebrantia</taxon>
        <taxon>Thripoidea</taxon>
        <taxon>Thripidae</taxon>
        <taxon>Frankliniella</taxon>
    </lineage>
</organism>
<comment type="caution">
    <text evidence="6">The sequence shown here is derived from an EMBL/GenBank/DDBJ whole genome shotgun (WGS) entry which is preliminary data.</text>
</comment>
<reference evidence="6" key="2">
    <citation type="journal article" date="2023" name="BMC Genomics">
        <title>Pest status, molecular evolution, and epigenetic factors derived from the genome assembly of Frankliniella fusca, a thysanopteran phytovirus vector.</title>
        <authorList>
            <person name="Catto M.A."/>
            <person name="Labadie P.E."/>
            <person name="Jacobson A.L."/>
            <person name="Kennedy G.G."/>
            <person name="Srinivasan R."/>
            <person name="Hunt B.G."/>
        </authorList>
    </citation>
    <scope>NUCLEOTIDE SEQUENCE</scope>
    <source>
        <strain evidence="6">PL_HMW_Pooled</strain>
    </source>
</reference>
<dbReference type="GO" id="GO:0000166">
    <property type="term" value="F:nucleotide binding"/>
    <property type="evidence" value="ECO:0007669"/>
    <property type="project" value="UniProtKB-KW"/>
</dbReference>